<reference evidence="7" key="2">
    <citation type="submission" date="2021-08" db="EMBL/GenBank/DDBJ databases">
        <authorList>
            <person name="Gostincar C."/>
            <person name="Sun X."/>
            <person name="Song Z."/>
            <person name="Gunde-Cimerman N."/>
        </authorList>
    </citation>
    <scope>NUCLEOTIDE SEQUENCE</scope>
    <source>
        <strain evidence="7">EXF-8016</strain>
    </source>
</reference>
<reference evidence="7" key="1">
    <citation type="journal article" date="2021" name="J Fungi (Basel)">
        <title>Virulence traits and population genomics of the black yeast Aureobasidium melanogenum.</title>
        <authorList>
            <person name="Cernosa A."/>
            <person name="Sun X."/>
            <person name="Gostincar C."/>
            <person name="Fang C."/>
            <person name="Gunde-Cimerman N."/>
            <person name="Song Z."/>
        </authorList>
    </citation>
    <scope>NUCLEOTIDE SEQUENCE</scope>
    <source>
        <strain evidence="7">EXF-8016</strain>
    </source>
</reference>
<dbReference type="SUPFAM" id="SSF51905">
    <property type="entry name" value="FAD/NAD(P)-binding domain"/>
    <property type="match status" value="1"/>
</dbReference>
<feature type="transmembrane region" description="Helical" evidence="5">
    <location>
        <begin position="677"/>
        <end position="695"/>
    </location>
</feature>
<dbReference type="PANTHER" id="PTHR47356:SF2">
    <property type="entry name" value="FAD-BINDING DOMAIN-CONTAINING PROTEIN-RELATED"/>
    <property type="match status" value="1"/>
</dbReference>
<name>A0A9P8G8E8_AURME</name>
<dbReference type="Gene3D" id="3.50.50.60">
    <property type="entry name" value="FAD/NAD(P)-binding domain"/>
    <property type="match status" value="1"/>
</dbReference>
<feature type="transmembrane region" description="Helical" evidence="5">
    <location>
        <begin position="757"/>
        <end position="776"/>
    </location>
</feature>
<dbReference type="OrthoDB" id="2431938at2759"/>
<dbReference type="PRINTS" id="PR00420">
    <property type="entry name" value="RNGMNOXGNASE"/>
</dbReference>
<keyword evidence="2" id="KW-0285">Flavoprotein</keyword>
<dbReference type="InterPro" id="IPR002938">
    <property type="entry name" value="FAD-bd"/>
</dbReference>
<sequence length="1270" mass="140042">MTTQLKVIIVGGGIAGLTLANALEQANIDYVLLERRKEIAPQVGASIGMLANGCRILDQLGCAKPLYECVEPVLWAHDRDEHGRPLVKASNVSQLMKARSGYAFAFGDRQKILQVLYENLKDKSKILVGKNLTTVHQHASGVTVICEDGTSYTGDILAGADGVNSKARSEMWRLADEIDPQLVMNDKTSLESGYQCLYGIASSSSGLPAGEIDVGFNDKRSTIAIVGKNDRTYYFVFEKMDQVYKPPHIPRYTEADRDRFAERHGDMHITEKVLLRDIHKHSVSSTLVGIETATYKIWTWGRIACLGDSAHKMTPNAGNGGNSAIESAAALANSIKNLSDKSDRQHPIEQQVIECLQNYQKSREVRAAAAIEASNLLTHVQALATWAHSLFAHYALPILGDFFEGLQSDMSIGATLIDYLPPPEISLIGNMPFNPEQGQGHKESLVLRACFALPFLALSGFAWRLADPTLINASGIVTESAWYNDWFTSSSLTGAILGFASQNNSTANMQDAFMATSTNSGTAAGIHTASFLTYFGVILAIWSVEAVRRCNALMPVQLPILFALSAQRNGLGMISALYFFVHWVLTPIDSFKSTDMRLTQMNYARAILPSLLMVYYLPLVQSYLSPEIGQRQTWLQLWQWFPVTHSLAQYCLSKLWKDTSTQDKVDAPKRDVSTIRYTIGIPATISVVIWLRTVLTAPAPLSQIVLPQHILTSLTDIHTSSADVMQWDYLLAVLSSYLWLLYFAWDAKVAGMITNSWITLLAAGAMATLVLGPGGATSLHSPHPFFATPYRDTMASRAVALPMDNGPLRGARAAPAEVWSQILSHVDEKDLKSVVIANFPGASQQAMRLVWKEITPENNKLVVLYHKVEQHPQALANYIHSLTMTFEAPGEQLATCRLSFPCLQELKVVHNKKHMDVWTNTRIYVRTLISPALTHLEIGTLENEGADCKPGVDNFFHTLTQCTELHTLSIRAVVRGATRDFIQALGACGKLKNLTLDKHTGCLVNRSTINAVATHPKLAHLRVHRTIDMGLISTISTLDNPFPSLTSLNLSIEADAAASLLPSTRQLDSLHPCVHGTVCMFFALSKLKLLEHLSLRFEDFALAGEDYRQLAHLINLKHLELGGAGEDNAGLDTDMVYGLSLAKVLSQLPRLQHFRLHANGTFDDEFLVALGRGCPELTSLAFSGAYELVDLRNEPGVVFPRLQRLEIGNFTTNVPWMTDEAEYQLAVNIARAVRSHAPDLKIFCAIEEPALDDILADKAERAWLDQMMAF</sequence>
<dbReference type="InterPro" id="IPR036188">
    <property type="entry name" value="FAD/NAD-bd_sf"/>
</dbReference>
<evidence type="ECO:0000256" key="1">
    <source>
        <dbReference type="ARBA" id="ARBA00007992"/>
    </source>
</evidence>
<feature type="transmembrane region" description="Helical" evidence="5">
    <location>
        <begin position="524"/>
        <end position="544"/>
    </location>
</feature>
<keyword evidence="4" id="KW-0560">Oxidoreductase</keyword>
<gene>
    <name evidence="7" type="ORF">KCV03_g8592</name>
</gene>
<accession>A0A9P8G8E8</accession>
<dbReference type="GO" id="GO:0004497">
    <property type="term" value="F:monooxygenase activity"/>
    <property type="evidence" value="ECO:0007669"/>
    <property type="project" value="InterPro"/>
</dbReference>
<keyword evidence="5" id="KW-0812">Transmembrane</keyword>
<proteinExistence type="inferred from homology"/>
<feature type="non-terminal residue" evidence="7">
    <location>
        <position position="1"/>
    </location>
</feature>
<feature type="domain" description="FAD-binding" evidence="6">
    <location>
        <begin position="5"/>
        <end position="336"/>
    </location>
</feature>
<keyword evidence="5" id="KW-1133">Transmembrane helix</keyword>
<comment type="similarity">
    <text evidence="1">Belongs to the paxM FAD-dependent monooxygenase family.</text>
</comment>
<comment type="caution">
    <text evidence="7">The sequence shown here is derived from an EMBL/GenBank/DDBJ whole genome shotgun (WGS) entry which is preliminary data.</text>
</comment>
<evidence type="ECO:0000256" key="5">
    <source>
        <dbReference type="SAM" id="Phobius"/>
    </source>
</evidence>
<evidence type="ECO:0000259" key="6">
    <source>
        <dbReference type="Pfam" id="PF01494"/>
    </source>
</evidence>
<keyword evidence="3" id="KW-0274">FAD</keyword>
<evidence type="ECO:0000313" key="7">
    <source>
        <dbReference type="EMBL" id="KAH0214056.1"/>
    </source>
</evidence>
<evidence type="ECO:0000313" key="8">
    <source>
        <dbReference type="Proteomes" id="UP000767238"/>
    </source>
</evidence>
<dbReference type="PANTHER" id="PTHR47356">
    <property type="entry name" value="FAD-DEPENDENT MONOOXYGENASE ASQG-RELATED"/>
    <property type="match status" value="1"/>
</dbReference>
<dbReference type="EMBL" id="JAHFYH010000088">
    <property type="protein sequence ID" value="KAH0214056.1"/>
    <property type="molecule type" value="Genomic_DNA"/>
</dbReference>
<dbReference type="Pfam" id="PF01494">
    <property type="entry name" value="FAD_binding_3"/>
    <property type="match status" value="1"/>
</dbReference>
<organism evidence="7 8">
    <name type="scientific">Aureobasidium melanogenum</name>
    <name type="common">Aureobasidium pullulans var. melanogenum</name>
    <dbReference type="NCBI Taxonomy" id="46634"/>
    <lineage>
        <taxon>Eukaryota</taxon>
        <taxon>Fungi</taxon>
        <taxon>Dikarya</taxon>
        <taxon>Ascomycota</taxon>
        <taxon>Pezizomycotina</taxon>
        <taxon>Dothideomycetes</taxon>
        <taxon>Dothideomycetidae</taxon>
        <taxon>Dothideales</taxon>
        <taxon>Saccotheciaceae</taxon>
        <taxon>Aureobasidium</taxon>
    </lineage>
</organism>
<dbReference type="SUPFAM" id="SSF52047">
    <property type="entry name" value="RNI-like"/>
    <property type="match status" value="1"/>
</dbReference>
<evidence type="ECO:0000256" key="2">
    <source>
        <dbReference type="ARBA" id="ARBA00022630"/>
    </source>
</evidence>
<dbReference type="Gene3D" id="3.80.10.10">
    <property type="entry name" value="Ribonuclease Inhibitor"/>
    <property type="match status" value="1"/>
</dbReference>
<feature type="transmembrane region" description="Helical" evidence="5">
    <location>
        <begin position="556"/>
        <end position="585"/>
    </location>
</feature>
<dbReference type="Proteomes" id="UP000767238">
    <property type="component" value="Unassembled WGS sequence"/>
</dbReference>
<dbReference type="InterPro" id="IPR032675">
    <property type="entry name" value="LRR_dom_sf"/>
</dbReference>
<evidence type="ECO:0000256" key="3">
    <source>
        <dbReference type="ARBA" id="ARBA00022827"/>
    </source>
</evidence>
<dbReference type="AlphaFoldDB" id="A0A9P8G8E8"/>
<feature type="transmembrane region" description="Helical" evidence="5">
    <location>
        <begin position="606"/>
        <end position="625"/>
    </location>
</feature>
<keyword evidence="5" id="KW-0472">Membrane</keyword>
<evidence type="ECO:0000256" key="4">
    <source>
        <dbReference type="ARBA" id="ARBA00023002"/>
    </source>
</evidence>
<feature type="transmembrane region" description="Helical" evidence="5">
    <location>
        <begin position="729"/>
        <end position="745"/>
    </location>
</feature>
<dbReference type="GO" id="GO:0071949">
    <property type="term" value="F:FAD binding"/>
    <property type="evidence" value="ECO:0007669"/>
    <property type="project" value="InterPro"/>
</dbReference>
<dbReference type="InterPro" id="IPR050562">
    <property type="entry name" value="FAD_mOase_fung"/>
</dbReference>
<protein>
    <submittedName>
        <fullName evidence="7">FAD/NAD(P)-binding domain-containing protein</fullName>
    </submittedName>
</protein>